<name>A0ABY7BJ84_9FIRM</name>
<keyword evidence="2" id="KW-1185">Reference proteome</keyword>
<dbReference type="Gene3D" id="6.20.120.50">
    <property type="match status" value="1"/>
</dbReference>
<reference evidence="1" key="1">
    <citation type="submission" date="2022-12" db="EMBL/GenBank/DDBJ databases">
        <authorList>
            <person name="Bing R.G."/>
            <person name="Willard D.J."/>
            <person name="Manesh M.J.H."/>
            <person name="Laemthong T."/>
            <person name="Crosby J.R."/>
            <person name="Kelly R.M."/>
        </authorList>
    </citation>
    <scope>NUCLEOTIDE SEQUENCE</scope>
    <source>
        <strain evidence="1">DSM 8991</strain>
    </source>
</reference>
<dbReference type="InterPro" id="IPR021377">
    <property type="entry name" value="DUF3006"/>
</dbReference>
<proteinExistence type="predicted"/>
<evidence type="ECO:0000313" key="2">
    <source>
        <dbReference type="Proteomes" id="UP001164745"/>
    </source>
</evidence>
<dbReference type="RefSeq" id="WP_045165988.1">
    <property type="nucleotide sequence ID" value="NZ_CP113864.1"/>
</dbReference>
<accession>A0ABY7BJ84</accession>
<gene>
    <name evidence="1" type="ORF">OTJ99_000052</name>
</gene>
<dbReference type="EMBL" id="CP113864">
    <property type="protein sequence ID" value="WAM31626.1"/>
    <property type="molecule type" value="Genomic_DNA"/>
</dbReference>
<dbReference type="Proteomes" id="UP001164745">
    <property type="component" value="Chromosome"/>
</dbReference>
<dbReference type="Pfam" id="PF11213">
    <property type="entry name" value="DUF3006"/>
    <property type="match status" value="1"/>
</dbReference>
<sequence>MKAVIDRFEGDFAVLELENGKIVNVPADIVPQGAKEGDVLLIEIDKKETEERQKRIKDLFERLKE</sequence>
<evidence type="ECO:0000313" key="1">
    <source>
        <dbReference type="EMBL" id="WAM31626.1"/>
    </source>
</evidence>
<protein>
    <submittedName>
        <fullName evidence="1">DUF3006 domain-containing protein</fullName>
    </submittedName>
</protein>
<organism evidence="1 2">
    <name type="scientific">Caldicellulosiruptor naganoensis</name>
    <dbReference type="NCBI Taxonomy" id="29324"/>
    <lineage>
        <taxon>Bacteria</taxon>
        <taxon>Bacillati</taxon>
        <taxon>Bacillota</taxon>
        <taxon>Bacillota incertae sedis</taxon>
        <taxon>Caldicellulosiruptorales</taxon>
        <taxon>Caldicellulosiruptoraceae</taxon>
        <taxon>Caldicellulosiruptor</taxon>
    </lineage>
</organism>